<keyword evidence="2" id="KW-1185">Reference proteome</keyword>
<evidence type="ECO:0000313" key="1">
    <source>
        <dbReference type="EMBL" id="CPR21874.1"/>
    </source>
</evidence>
<reference evidence="2" key="1">
    <citation type="submission" date="2015-02" db="EMBL/GenBank/DDBJ databases">
        <authorList>
            <person name="Chooi Y.-H."/>
        </authorList>
    </citation>
    <scope>NUCLEOTIDE SEQUENCE [LARGE SCALE GENOMIC DNA]</scope>
    <source>
        <strain evidence="2">strain Y</strain>
    </source>
</reference>
<sequence length="57" mass="6814">MSVRDVTAWLIARGIARGYECRQIHFVRDHATARWQNHRGDRCGFRHWPGYRACLCR</sequence>
<proteinExistence type="predicted"/>
<organism evidence="1 2">
    <name type="scientific">Candidatus Filomicrobium marinum</name>
    <dbReference type="NCBI Taxonomy" id="1608628"/>
    <lineage>
        <taxon>Bacteria</taxon>
        <taxon>Pseudomonadati</taxon>
        <taxon>Pseudomonadota</taxon>
        <taxon>Alphaproteobacteria</taxon>
        <taxon>Hyphomicrobiales</taxon>
        <taxon>Hyphomicrobiaceae</taxon>
        <taxon>Filomicrobium</taxon>
    </lineage>
</organism>
<gene>
    <name evidence="1" type="ORF">YBN1229_v1_3307</name>
</gene>
<accession>A0A0D6JIP7</accession>
<dbReference type="AlphaFoldDB" id="A0A0D6JIP7"/>
<name>A0A0D6JIP7_9HYPH</name>
<evidence type="ECO:0000313" key="2">
    <source>
        <dbReference type="Proteomes" id="UP000033187"/>
    </source>
</evidence>
<dbReference type="Proteomes" id="UP000033187">
    <property type="component" value="Chromosome 1"/>
</dbReference>
<protein>
    <submittedName>
        <fullName evidence="1">Uncharacterized protein</fullName>
    </submittedName>
</protein>
<dbReference type="KEGG" id="fiy:BN1229_v1_3307"/>
<dbReference type="EMBL" id="LN829119">
    <property type="protein sequence ID" value="CPR21874.1"/>
    <property type="molecule type" value="Genomic_DNA"/>
</dbReference>